<sequence length="389" mass="42888">MACPPSAVPVSSSTRQSDKKLPVAHIFGFRSVNLLLTRTHPSCSALPLERTEKLRAQAVSLRSVSFLRRAVTPPRARDRPSRSAVRRSDRGPIAKLQGSLQMAIAPIGTHTGWFGLYRRPAQDMCAYPTGSFGGADFEPSRLCIAAAERGVVVDVYCDFGVGAMVPAGRKKICKTSVIEGGEYSGRLDEIRQLEHRWNSDPTGSFRPKYLTGGDVIHWLRHRDPEAVADCARQSLKRRKHDDGIRQTIRRHRVSRTGLRVVAKRAEMAKTAHSRAHEAERNVAQLIQAGPSLIFQTGRSGLHVKGSTAAQSLWTPLVRCRISCRSCGRPKPARSTRPHASSRSTAITCTEWPRLSAGLRRAATRSGRLEWRPKNVARRSSGAVQFVALS</sequence>
<dbReference type="AlphaFoldDB" id="A0A1X6ZB42"/>
<keyword evidence="2" id="KW-1185">Reference proteome</keyword>
<protein>
    <submittedName>
        <fullName evidence="1">Uncharacterized protein</fullName>
    </submittedName>
</protein>
<evidence type="ECO:0000313" key="1">
    <source>
        <dbReference type="EMBL" id="SLN45920.1"/>
    </source>
</evidence>
<accession>A0A1X6ZB42</accession>
<dbReference type="EMBL" id="FWFK01000004">
    <property type="protein sequence ID" value="SLN45920.1"/>
    <property type="molecule type" value="Genomic_DNA"/>
</dbReference>
<evidence type="ECO:0000313" key="2">
    <source>
        <dbReference type="Proteomes" id="UP000193570"/>
    </source>
</evidence>
<gene>
    <name evidence="1" type="ORF">ROJ8625_02213</name>
</gene>
<organism evidence="1 2">
    <name type="scientific">Roseivivax jejudonensis</name>
    <dbReference type="NCBI Taxonomy" id="1529041"/>
    <lineage>
        <taxon>Bacteria</taxon>
        <taxon>Pseudomonadati</taxon>
        <taxon>Pseudomonadota</taxon>
        <taxon>Alphaproteobacteria</taxon>
        <taxon>Rhodobacterales</taxon>
        <taxon>Roseobacteraceae</taxon>
        <taxon>Roseivivax</taxon>
    </lineage>
</organism>
<name>A0A1X6ZB42_9RHOB</name>
<reference evidence="1 2" key="1">
    <citation type="submission" date="2017-03" db="EMBL/GenBank/DDBJ databases">
        <authorList>
            <person name="Afonso C.L."/>
            <person name="Miller P.J."/>
            <person name="Scott M.A."/>
            <person name="Spackman E."/>
            <person name="Goraichik I."/>
            <person name="Dimitrov K.M."/>
            <person name="Suarez D.L."/>
            <person name="Swayne D.E."/>
        </authorList>
    </citation>
    <scope>NUCLEOTIDE SEQUENCE [LARGE SCALE GENOMIC DNA]</scope>
    <source>
        <strain evidence="1 2">CECT 8625</strain>
    </source>
</reference>
<proteinExistence type="predicted"/>
<dbReference type="Proteomes" id="UP000193570">
    <property type="component" value="Unassembled WGS sequence"/>
</dbReference>